<evidence type="ECO:0000256" key="1">
    <source>
        <dbReference type="SAM" id="MobiDB-lite"/>
    </source>
</evidence>
<accession>A0A803P3N4</accession>
<feature type="region of interest" description="Disordered" evidence="1">
    <location>
        <begin position="1"/>
        <end position="49"/>
    </location>
</feature>
<proteinExistence type="predicted"/>
<name>A0A803P3N4_CANSA</name>
<dbReference type="OMA" id="SAYNCWH"/>
<sequence>MRYPMPNRNDFNNSRGGYTGNNNRDAGTQSHQPNQNSRGAPFTGRGGRFPAPPSRIQCQLCHRLGHIVLDCYYRFDKCFTGVGSNSTQQNQPQANLSQNTVSQDTNWYPDFGATNHYTPNVQNQMSRSNYHGPDNLYVGDGTGDTQNSPDWCSQEWHVFF</sequence>
<dbReference type="EnsemblPlants" id="evm.model.03.1023">
    <property type="protein sequence ID" value="cds.evm.model.03.1023"/>
    <property type="gene ID" value="evm.TU.03.1023"/>
</dbReference>
<evidence type="ECO:0000313" key="3">
    <source>
        <dbReference type="Proteomes" id="UP000596661"/>
    </source>
</evidence>
<keyword evidence="3" id="KW-1185">Reference proteome</keyword>
<dbReference type="EMBL" id="UZAU01000280">
    <property type="status" value="NOT_ANNOTATED_CDS"/>
    <property type="molecule type" value="Genomic_DNA"/>
</dbReference>
<reference evidence="2" key="1">
    <citation type="submission" date="2018-11" db="EMBL/GenBank/DDBJ databases">
        <authorList>
            <person name="Grassa J C."/>
        </authorList>
    </citation>
    <scope>NUCLEOTIDE SEQUENCE [LARGE SCALE GENOMIC DNA]</scope>
</reference>
<dbReference type="Proteomes" id="UP000596661">
    <property type="component" value="Chromosome 3"/>
</dbReference>
<feature type="compositionally biased region" description="Polar residues" evidence="1">
    <location>
        <begin position="9"/>
        <end position="38"/>
    </location>
</feature>
<dbReference type="Gramene" id="evm.model.03.1023">
    <property type="protein sequence ID" value="cds.evm.model.03.1023"/>
    <property type="gene ID" value="evm.TU.03.1023"/>
</dbReference>
<dbReference type="AlphaFoldDB" id="A0A803P3N4"/>
<evidence type="ECO:0000313" key="2">
    <source>
        <dbReference type="EnsemblPlants" id="cds.evm.model.03.1023"/>
    </source>
</evidence>
<protein>
    <submittedName>
        <fullName evidence="2">Uncharacterized protein</fullName>
    </submittedName>
</protein>
<organism evidence="2 3">
    <name type="scientific">Cannabis sativa</name>
    <name type="common">Hemp</name>
    <name type="synonym">Marijuana</name>
    <dbReference type="NCBI Taxonomy" id="3483"/>
    <lineage>
        <taxon>Eukaryota</taxon>
        <taxon>Viridiplantae</taxon>
        <taxon>Streptophyta</taxon>
        <taxon>Embryophyta</taxon>
        <taxon>Tracheophyta</taxon>
        <taxon>Spermatophyta</taxon>
        <taxon>Magnoliopsida</taxon>
        <taxon>eudicotyledons</taxon>
        <taxon>Gunneridae</taxon>
        <taxon>Pentapetalae</taxon>
        <taxon>rosids</taxon>
        <taxon>fabids</taxon>
        <taxon>Rosales</taxon>
        <taxon>Cannabaceae</taxon>
        <taxon>Cannabis</taxon>
    </lineage>
</organism>
<reference evidence="2" key="2">
    <citation type="submission" date="2021-03" db="UniProtKB">
        <authorList>
            <consortium name="EnsemblPlants"/>
        </authorList>
    </citation>
    <scope>IDENTIFICATION</scope>
</reference>